<evidence type="ECO:0000313" key="2">
    <source>
        <dbReference type="Proteomes" id="UP001632038"/>
    </source>
</evidence>
<comment type="caution">
    <text evidence="1">The sequence shown here is derived from an EMBL/GenBank/DDBJ whole genome shotgun (WGS) entry which is preliminary data.</text>
</comment>
<accession>A0ABD3BQT7</accession>
<name>A0ABD3BQT7_9LAMI</name>
<gene>
    <name evidence="1" type="ORF">CASFOL_036931</name>
</gene>
<dbReference type="Proteomes" id="UP001632038">
    <property type="component" value="Unassembled WGS sequence"/>
</dbReference>
<keyword evidence="2" id="KW-1185">Reference proteome</keyword>
<sequence>MALNLGYEYYLDVSIDNNIEALAISNLGVESKVYIFKLRTKFKVLRKLDDDDMYDCEMMETESLTATFCVHPNGILDDRLPNPDPDSSLAQSRLTNLVRRSLSPNSSYRHGHVCTMQLDGETIHEAFKRSVRPDSLTPLELVLPMEKENKLCRRRRVSALRSAEG</sequence>
<proteinExistence type="predicted"/>
<dbReference type="AlphaFoldDB" id="A0ABD3BQT7"/>
<organism evidence="1 2">
    <name type="scientific">Castilleja foliolosa</name>
    <dbReference type="NCBI Taxonomy" id="1961234"/>
    <lineage>
        <taxon>Eukaryota</taxon>
        <taxon>Viridiplantae</taxon>
        <taxon>Streptophyta</taxon>
        <taxon>Embryophyta</taxon>
        <taxon>Tracheophyta</taxon>
        <taxon>Spermatophyta</taxon>
        <taxon>Magnoliopsida</taxon>
        <taxon>eudicotyledons</taxon>
        <taxon>Gunneridae</taxon>
        <taxon>Pentapetalae</taxon>
        <taxon>asterids</taxon>
        <taxon>lamiids</taxon>
        <taxon>Lamiales</taxon>
        <taxon>Orobanchaceae</taxon>
        <taxon>Pedicularideae</taxon>
        <taxon>Castillejinae</taxon>
        <taxon>Castilleja</taxon>
    </lineage>
</organism>
<reference evidence="2" key="1">
    <citation type="journal article" date="2024" name="IScience">
        <title>Strigolactones Initiate the Formation of Haustorium-like Structures in Castilleja.</title>
        <authorList>
            <person name="Buerger M."/>
            <person name="Peterson D."/>
            <person name="Chory J."/>
        </authorList>
    </citation>
    <scope>NUCLEOTIDE SEQUENCE [LARGE SCALE GENOMIC DNA]</scope>
</reference>
<protein>
    <submittedName>
        <fullName evidence="1">Uncharacterized protein</fullName>
    </submittedName>
</protein>
<dbReference type="EMBL" id="JAVIJP010000069">
    <property type="protein sequence ID" value="KAL3619361.1"/>
    <property type="molecule type" value="Genomic_DNA"/>
</dbReference>
<evidence type="ECO:0000313" key="1">
    <source>
        <dbReference type="EMBL" id="KAL3619361.1"/>
    </source>
</evidence>